<evidence type="ECO:0000256" key="3">
    <source>
        <dbReference type="ARBA" id="ARBA00022448"/>
    </source>
</evidence>
<evidence type="ECO:0000256" key="11">
    <source>
        <dbReference type="ARBA" id="ARBA00064262"/>
    </source>
</evidence>
<reference evidence="13" key="1">
    <citation type="submission" date="2025-08" db="UniProtKB">
        <authorList>
            <consortium name="Ensembl"/>
        </authorList>
    </citation>
    <scope>IDENTIFICATION</scope>
</reference>
<evidence type="ECO:0000256" key="2">
    <source>
        <dbReference type="ARBA" id="ARBA00007856"/>
    </source>
</evidence>
<keyword evidence="9 12" id="KW-0496">Mitochondrion</keyword>
<comment type="function">
    <text evidence="12">Component of the ubiquinol-cytochrome c oxidoreductase, a multisubunit transmembrane complex that is part of the mitochondrial electron transport chain which drives oxidative phosphorylation. The complex plays an important role in the uptake of multiple carbon sources present in different host niches.</text>
</comment>
<comment type="subcellular location">
    <subcellularLocation>
        <location evidence="1 12">Mitochondrion inner membrane</location>
        <topology evidence="1 12">Single-pass membrane protein</topology>
    </subcellularLocation>
</comment>
<dbReference type="Gene3D" id="1.20.5.260">
    <property type="entry name" value="Cytochrome b-c1 complex subunit 9"/>
    <property type="match status" value="1"/>
</dbReference>
<name>A0A8D2JL58_VARKO</name>
<evidence type="ECO:0000256" key="12">
    <source>
        <dbReference type="RuleBase" id="RU368056"/>
    </source>
</evidence>
<keyword evidence="10 12" id="KW-0472">Membrane</keyword>
<evidence type="ECO:0000256" key="6">
    <source>
        <dbReference type="ARBA" id="ARBA00022792"/>
    </source>
</evidence>
<dbReference type="GO" id="GO:0006122">
    <property type="term" value="P:mitochondrial electron transport, ubiquinol to cytochrome c"/>
    <property type="evidence" value="ECO:0007669"/>
    <property type="project" value="UniProtKB-UniRule"/>
</dbReference>
<dbReference type="AlphaFoldDB" id="A0A8D2JL58"/>
<organism evidence="13 14">
    <name type="scientific">Varanus komodoensis</name>
    <name type="common">Komodo dragon</name>
    <dbReference type="NCBI Taxonomy" id="61221"/>
    <lineage>
        <taxon>Eukaryota</taxon>
        <taxon>Metazoa</taxon>
        <taxon>Chordata</taxon>
        <taxon>Craniata</taxon>
        <taxon>Vertebrata</taxon>
        <taxon>Euteleostomi</taxon>
        <taxon>Lepidosauria</taxon>
        <taxon>Squamata</taxon>
        <taxon>Bifurcata</taxon>
        <taxon>Unidentata</taxon>
        <taxon>Episquamata</taxon>
        <taxon>Toxicofera</taxon>
        <taxon>Anguimorpha</taxon>
        <taxon>Paleoanguimorpha</taxon>
        <taxon>Varanoidea</taxon>
        <taxon>Varanidae</taxon>
        <taxon>Varanus</taxon>
    </lineage>
</organism>
<comment type="subunit">
    <text evidence="11">Component of the ubiquinol-cytochrome c oxidoreductase (cytochrome b-c1 complex, complex III, CIII), a multisubunit enzyme composed of 11 subunits. The complex is composed of 3 respiratory subunits cytochrome b, cytochrome c1 and Rieske protein UQCRFS1, 2 core protein subunits UQCRC1/QCR1 and UQCRC2/QCR2, and 6 low-molecular weight protein subunits UQCRH/QCR6, UQCRB/QCR7, UQCRQ/QCR8, UQCR10/QCR9, UQCR11/QCR10 and subunit 9, the cleavage product of Rieske protein UQCRFS1. The complex exists as an obligatory dimer and forms supercomplexes (SCs) in the inner mitochondrial membrane with NADH-ubiquinone oxidoreductase (complex I, CI) and cytochrome c oxidase (complex IV, CIV), resulting in different assemblies (supercomplex SCI(1)III(2)IV(1) and megacomplex MCI(2)III(2)IV(2)). Interacts with STMP1.</text>
</comment>
<feature type="transmembrane region" description="Helical" evidence="12">
    <location>
        <begin position="12"/>
        <end position="31"/>
    </location>
</feature>
<dbReference type="Ensembl" id="ENSVKKT00000013657.1">
    <property type="protein sequence ID" value="ENSVKKP00000013337.1"/>
    <property type="gene ID" value="ENSVKKG00000009212.1"/>
</dbReference>
<evidence type="ECO:0000256" key="10">
    <source>
        <dbReference type="ARBA" id="ARBA00023136"/>
    </source>
</evidence>
<evidence type="ECO:0000256" key="9">
    <source>
        <dbReference type="ARBA" id="ARBA00023128"/>
    </source>
</evidence>
<evidence type="ECO:0000256" key="5">
    <source>
        <dbReference type="ARBA" id="ARBA00022692"/>
    </source>
</evidence>
<keyword evidence="4 12" id="KW-0679">Respiratory chain</keyword>
<keyword evidence="7 12" id="KW-0249">Electron transport</keyword>
<dbReference type="FunFam" id="1.20.5.260:FF:000001">
    <property type="entry name" value="Cytochrome b-c1 complex subunit 9"/>
    <property type="match status" value="1"/>
</dbReference>
<comment type="similarity">
    <text evidence="2 12">Belongs to the UQCR10/QCR9 family.</text>
</comment>
<dbReference type="GO" id="GO:0005743">
    <property type="term" value="C:mitochondrial inner membrane"/>
    <property type="evidence" value="ECO:0007669"/>
    <property type="project" value="UniProtKB-SubCell"/>
</dbReference>
<evidence type="ECO:0000313" key="13">
    <source>
        <dbReference type="Ensembl" id="ENSVKKP00000013337.1"/>
    </source>
</evidence>
<dbReference type="SUPFAM" id="SSF81514">
    <property type="entry name" value="Subunit X (non-heme 7 kDa protein) of cytochrome bc1 complex (Ubiquinol-cytochrome c reductase)"/>
    <property type="match status" value="1"/>
</dbReference>
<reference evidence="13" key="2">
    <citation type="submission" date="2025-09" db="UniProtKB">
        <authorList>
            <consortium name="Ensembl"/>
        </authorList>
    </citation>
    <scope>IDENTIFICATION</scope>
</reference>
<keyword evidence="3 12" id="KW-0813">Transport</keyword>
<dbReference type="PANTHER" id="PTHR12980">
    <property type="entry name" value="UBIQUINOL-CYTOCHROME C REDUCTASE COMPLEX, SUBUNIT X"/>
    <property type="match status" value="1"/>
</dbReference>
<evidence type="ECO:0000256" key="4">
    <source>
        <dbReference type="ARBA" id="ARBA00022660"/>
    </source>
</evidence>
<dbReference type="Proteomes" id="UP000694545">
    <property type="component" value="Unplaced"/>
</dbReference>
<evidence type="ECO:0000256" key="1">
    <source>
        <dbReference type="ARBA" id="ARBA00004434"/>
    </source>
</evidence>
<sequence>IPKPNIPKVYNLLFRRTSSFTLTIVVGAVIFERAMDQGAEALYEYLNQGVSRWKKWYLNAIKTNLALYIY</sequence>
<dbReference type="InterPro" id="IPR036656">
    <property type="entry name" value="QCR9_sf"/>
</dbReference>
<dbReference type="InterPro" id="IPR008027">
    <property type="entry name" value="QCR9"/>
</dbReference>
<comment type="subunit">
    <text evidence="12">Component of the ubiquinol-cytochrome c oxidoreductase (cytochrome b-c1 complex, complex III, CIII), a multisubunit enzyme composed of 3 respiratory subunits cytochrome b, cytochrome c1 and Rieske protein, 2 core protein subunits, and additional low-molecular weight protein subunits.</text>
</comment>
<evidence type="ECO:0000256" key="7">
    <source>
        <dbReference type="ARBA" id="ARBA00022982"/>
    </source>
</evidence>
<keyword evidence="6 12" id="KW-0999">Mitochondrion inner membrane</keyword>
<dbReference type="Pfam" id="PF05365">
    <property type="entry name" value="UCR_UQCRX_QCR9"/>
    <property type="match status" value="1"/>
</dbReference>
<evidence type="ECO:0000256" key="8">
    <source>
        <dbReference type="ARBA" id="ARBA00022989"/>
    </source>
</evidence>
<accession>A0A8D2JL58</accession>
<dbReference type="PANTHER" id="PTHR12980:SF0">
    <property type="entry name" value="CYTOCHROME B-C1 COMPLEX SUBUNIT 9"/>
    <property type="match status" value="1"/>
</dbReference>
<keyword evidence="5 12" id="KW-0812">Transmembrane</keyword>
<dbReference type="GO" id="GO:0045275">
    <property type="term" value="C:respiratory chain complex III"/>
    <property type="evidence" value="ECO:0007669"/>
    <property type="project" value="UniProtKB-UniRule"/>
</dbReference>
<keyword evidence="14" id="KW-1185">Reference proteome</keyword>
<keyword evidence="8 12" id="KW-1133">Transmembrane helix</keyword>
<protein>
    <recommendedName>
        <fullName evidence="12">Complex III subunit 9</fullName>
    </recommendedName>
</protein>
<proteinExistence type="inferred from homology"/>
<evidence type="ECO:0000313" key="14">
    <source>
        <dbReference type="Proteomes" id="UP000694545"/>
    </source>
</evidence>